<evidence type="ECO:0000313" key="3">
    <source>
        <dbReference type="Proteomes" id="UP000299102"/>
    </source>
</evidence>
<dbReference type="Proteomes" id="UP000299102">
    <property type="component" value="Unassembled WGS sequence"/>
</dbReference>
<dbReference type="AlphaFoldDB" id="A0A4C1VPX4"/>
<accession>A0A4C1VPX4</accession>
<sequence>MDADRPSIMMKKLKTRTHKNVFVDKSGVLEFNKKSNLETTAYSVLVVQEPPELSGRRLILFFYGIYMKQTSLRRAGPLPVRTPNSQKSPVRRRSLRKE</sequence>
<gene>
    <name evidence="2" type="ORF">EVAR_36449_1</name>
</gene>
<dbReference type="EMBL" id="BGZK01000386">
    <property type="protein sequence ID" value="GBP40713.1"/>
    <property type="molecule type" value="Genomic_DNA"/>
</dbReference>
<protein>
    <submittedName>
        <fullName evidence="2">Uncharacterized protein</fullName>
    </submittedName>
</protein>
<organism evidence="2 3">
    <name type="scientific">Eumeta variegata</name>
    <name type="common">Bagworm moth</name>
    <name type="synonym">Eumeta japonica</name>
    <dbReference type="NCBI Taxonomy" id="151549"/>
    <lineage>
        <taxon>Eukaryota</taxon>
        <taxon>Metazoa</taxon>
        <taxon>Ecdysozoa</taxon>
        <taxon>Arthropoda</taxon>
        <taxon>Hexapoda</taxon>
        <taxon>Insecta</taxon>
        <taxon>Pterygota</taxon>
        <taxon>Neoptera</taxon>
        <taxon>Endopterygota</taxon>
        <taxon>Lepidoptera</taxon>
        <taxon>Glossata</taxon>
        <taxon>Ditrysia</taxon>
        <taxon>Tineoidea</taxon>
        <taxon>Psychidae</taxon>
        <taxon>Oiketicinae</taxon>
        <taxon>Eumeta</taxon>
    </lineage>
</organism>
<evidence type="ECO:0000313" key="2">
    <source>
        <dbReference type="EMBL" id="GBP40713.1"/>
    </source>
</evidence>
<feature type="compositionally biased region" description="Basic residues" evidence="1">
    <location>
        <begin position="89"/>
        <end position="98"/>
    </location>
</feature>
<name>A0A4C1VPX4_EUMVA</name>
<feature type="region of interest" description="Disordered" evidence="1">
    <location>
        <begin position="74"/>
        <end position="98"/>
    </location>
</feature>
<evidence type="ECO:0000256" key="1">
    <source>
        <dbReference type="SAM" id="MobiDB-lite"/>
    </source>
</evidence>
<proteinExistence type="predicted"/>
<keyword evidence="3" id="KW-1185">Reference proteome</keyword>
<comment type="caution">
    <text evidence="2">The sequence shown here is derived from an EMBL/GenBank/DDBJ whole genome shotgun (WGS) entry which is preliminary data.</text>
</comment>
<reference evidence="2 3" key="1">
    <citation type="journal article" date="2019" name="Commun. Biol.">
        <title>The bagworm genome reveals a unique fibroin gene that provides high tensile strength.</title>
        <authorList>
            <person name="Kono N."/>
            <person name="Nakamura H."/>
            <person name="Ohtoshi R."/>
            <person name="Tomita M."/>
            <person name="Numata K."/>
            <person name="Arakawa K."/>
        </authorList>
    </citation>
    <scope>NUCLEOTIDE SEQUENCE [LARGE SCALE GENOMIC DNA]</scope>
</reference>